<evidence type="ECO:0000313" key="3">
    <source>
        <dbReference type="Proteomes" id="UP000230178"/>
    </source>
</evidence>
<dbReference type="EMBL" id="PFVS01000117">
    <property type="protein sequence ID" value="PJA82511.1"/>
    <property type="molecule type" value="Genomic_DNA"/>
</dbReference>
<comment type="caution">
    <text evidence="2">The sequence shown here is derived from an EMBL/GenBank/DDBJ whole genome shotgun (WGS) entry which is preliminary data.</text>
</comment>
<keyword evidence="1" id="KW-0812">Transmembrane</keyword>
<keyword evidence="1" id="KW-0472">Membrane</keyword>
<feature type="transmembrane region" description="Helical" evidence="1">
    <location>
        <begin position="207"/>
        <end position="224"/>
    </location>
</feature>
<protein>
    <submittedName>
        <fullName evidence="2">Uncharacterized protein</fullName>
    </submittedName>
</protein>
<reference evidence="3" key="1">
    <citation type="submission" date="2017-09" db="EMBL/GenBank/DDBJ databases">
        <title>Depth-based differentiation of microbial function through sediment-hosted aquifers and enrichment of novel symbionts in the deep terrestrial subsurface.</title>
        <authorList>
            <person name="Probst A.J."/>
            <person name="Ladd B."/>
            <person name="Jarett J.K."/>
            <person name="Geller-Mcgrath D.E."/>
            <person name="Sieber C.M.K."/>
            <person name="Emerson J.B."/>
            <person name="Anantharaman K."/>
            <person name="Thomas B.C."/>
            <person name="Malmstrom R."/>
            <person name="Stieglmeier M."/>
            <person name="Klingl A."/>
            <person name="Woyke T."/>
            <person name="Ryan C.M."/>
            <person name="Banfield J.F."/>
        </authorList>
    </citation>
    <scope>NUCLEOTIDE SEQUENCE [LARGE SCALE GENOMIC DNA]</scope>
</reference>
<keyword evidence="1" id="KW-1133">Transmembrane helix</keyword>
<proteinExistence type="predicted"/>
<evidence type="ECO:0000313" key="2">
    <source>
        <dbReference type="EMBL" id="PJA82511.1"/>
    </source>
</evidence>
<feature type="transmembrane region" description="Helical" evidence="1">
    <location>
        <begin position="83"/>
        <end position="104"/>
    </location>
</feature>
<feature type="transmembrane region" description="Helical" evidence="1">
    <location>
        <begin position="12"/>
        <end position="36"/>
    </location>
</feature>
<feature type="transmembrane region" description="Helical" evidence="1">
    <location>
        <begin position="162"/>
        <end position="186"/>
    </location>
</feature>
<evidence type="ECO:0000256" key="1">
    <source>
        <dbReference type="SAM" id="Phobius"/>
    </source>
</evidence>
<feature type="transmembrane region" description="Helical" evidence="1">
    <location>
        <begin position="125"/>
        <end position="142"/>
    </location>
</feature>
<dbReference type="PANTHER" id="PTHR31272:SF9">
    <property type="entry name" value="BLL1027 PROTEIN"/>
    <property type="match status" value="1"/>
</dbReference>
<sequence>MPSFFDFLPIVTAAAIIDSINFCAFSVLLLTVAFLFSAGNTRSRILKIGGFYIAGIFLVYILIGLGIIQTLHFFNIPHFMAKIGASVMILFGAINIINEFFPAFPIKLKIPASAHQKMAALIEKGSVPAAFFLGVLVGLYEFPCTGGPYLMILGFLHDRATYIKGAAYLLFYNLVFVLPLVITLFIASNETLLGKLRMWKENKNIRIKFLSGVAMIVLGVIIFML</sequence>
<feature type="transmembrane region" description="Helical" evidence="1">
    <location>
        <begin position="48"/>
        <end position="71"/>
    </location>
</feature>
<dbReference type="AlphaFoldDB" id="A0A2M7Z2P4"/>
<name>A0A2M7Z2P4_9BACT</name>
<dbReference type="Proteomes" id="UP000230178">
    <property type="component" value="Unassembled WGS sequence"/>
</dbReference>
<dbReference type="InterPro" id="IPR051790">
    <property type="entry name" value="Cytochrome_c-biogenesis_DsbD"/>
</dbReference>
<accession>A0A2M7Z2P4</accession>
<organism evidence="2 3">
    <name type="scientific">Candidatus Nealsonbacteria bacterium CG_4_9_14_3_um_filter_37_29</name>
    <dbReference type="NCBI Taxonomy" id="1974696"/>
    <lineage>
        <taxon>Bacteria</taxon>
        <taxon>Candidatus Nealsoniibacteriota</taxon>
    </lineage>
</organism>
<dbReference type="PANTHER" id="PTHR31272">
    <property type="entry name" value="CYTOCHROME C-TYPE BIOGENESIS PROTEIN HI_1454-RELATED"/>
    <property type="match status" value="1"/>
</dbReference>
<gene>
    <name evidence="2" type="ORF">CO146_02970</name>
</gene>